<dbReference type="InterPro" id="IPR035965">
    <property type="entry name" value="PAS-like_dom_sf"/>
</dbReference>
<dbReference type="PRINTS" id="PR00344">
    <property type="entry name" value="BCTRLSENSOR"/>
</dbReference>
<sequence length="427" mass="46039">MPQAAQMSSEPGSSIGSLVQQSPEVASRQGLEQAFALFSQMSTQLTDSYGLLEARVTELKGELAVVSAQRMEELAEKERLANRLQNLLDLLPGGVIVIDGTGRVREANPAALDLLGEPLIGMLWRHVIARCFAPREDDGHEISLKDGRRLSIATRSLDAEPGQLVLLNDLTETRHLQSQLARHERLSSLGRMVASLAHQIRTPLSAAMIYASHLAEQALNVETQQRFAGRLKERLHELEHQVRDMLVFARGELPLTDRVTPTALVAALESAAQTHVRDVAVRWQCDSPAGELLCNRDTLVGALLNLIENAVQASAGQRDGRRRIKIHAYNRGNTLRLCISDSGSGIEPAALARIGEPFFTTKTTGTGLGLAVVTAVARAHQGRVEFRSRPGRGTCAIVSLPLVPGAGNEPSTGSEAGPLTIASGERS</sequence>
<keyword evidence="3" id="KW-0597">Phosphoprotein</keyword>
<dbReference type="SMART" id="SM00091">
    <property type="entry name" value="PAS"/>
    <property type="match status" value="1"/>
</dbReference>
<feature type="domain" description="PAS" evidence="6">
    <location>
        <begin position="80"/>
        <end position="116"/>
    </location>
</feature>
<dbReference type="EMBL" id="MDEN01000054">
    <property type="protein sequence ID" value="OCX24601.1"/>
    <property type="molecule type" value="Genomic_DNA"/>
</dbReference>
<dbReference type="AlphaFoldDB" id="A0A1C2ECN2"/>
<evidence type="ECO:0000256" key="2">
    <source>
        <dbReference type="ARBA" id="ARBA00012438"/>
    </source>
</evidence>
<dbReference type="PANTHER" id="PTHR43065:SF29">
    <property type="entry name" value="SENSOR PROTEIN KINASE FLES"/>
    <property type="match status" value="1"/>
</dbReference>
<dbReference type="SUPFAM" id="SSF47384">
    <property type="entry name" value="Homodimeric domain of signal transducing histidine kinase"/>
    <property type="match status" value="1"/>
</dbReference>
<dbReference type="Proteomes" id="UP000095143">
    <property type="component" value="Unassembled WGS sequence"/>
</dbReference>
<dbReference type="PANTHER" id="PTHR43065">
    <property type="entry name" value="SENSOR HISTIDINE KINASE"/>
    <property type="match status" value="1"/>
</dbReference>
<dbReference type="STRING" id="158627.BW687_15220"/>
<comment type="caution">
    <text evidence="7">The sequence shown here is derived from an EMBL/GenBank/DDBJ whole genome shotgun (WGS) entry which is preliminary data.</text>
</comment>
<gene>
    <name evidence="7" type="ORF">BBI10_05070</name>
</gene>
<dbReference type="GO" id="GO:0000155">
    <property type="term" value="F:phosphorelay sensor kinase activity"/>
    <property type="evidence" value="ECO:0007669"/>
    <property type="project" value="InterPro"/>
</dbReference>
<keyword evidence="7" id="KW-0808">Transferase</keyword>
<evidence type="ECO:0000259" key="5">
    <source>
        <dbReference type="PROSITE" id="PS50109"/>
    </source>
</evidence>
<dbReference type="Pfam" id="PF02518">
    <property type="entry name" value="HATPase_c"/>
    <property type="match status" value="1"/>
</dbReference>
<dbReference type="SMART" id="SM00388">
    <property type="entry name" value="HisKA"/>
    <property type="match status" value="1"/>
</dbReference>
<dbReference type="FunFam" id="1.10.287.130:FF:000059">
    <property type="entry name" value="PAS domain-containing sensor histidine kinase"/>
    <property type="match status" value="1"/>
</dbReference>
<dbReference type="Gene3D" id="1.10.287.130">
    <property type="match status" value="1"/>
</dbReference>
<feature type="domain" description="Histidine kinase" evidence="5">
    <location>
        <begin position="195"/>
        <end position="404"/>
    </location>
</feature>
<evidence type="ECO:0000256" key="1">
    <source>
        <dbReference type="ARBA" id="ARBA00000085"/>
    </source>
</evidence>
<dbReference type="InterPro" id="IPR005467">
    <property type="entry name" value="His_kinase_dom"/>
</dbReference>
<dbReference type="InterPro" id="IPR000014">
    <property type="entry name" value="PAS"/>
</dbReference>
<feature type="region of interest" description="Disordered" evidence="4">
    <location>
        <begin position="1"/>
        <end position="21"/>
    </location>
</feature>
<organism evidence="7 8">
    <name type="scientific">Pseudomonas graminis</name>
    <dbReference type="NCBI Taxonomy" id="158627"/>
    <lineage>
        <taxon>Bacteria</taxon>
        <taxon>Pseudomonadati</taxon>
        <taxon>Pseudomonadota</taxon>
        <taxon>Gammaproteobacteria</taxon>
        <taxon>Pseudomonadales</taxon>
        <taxon>Pseudomonadaceae</taxon>
        <taxon>Pseudomonas</taxon>
    </lineage>
</organism>
<dbReference type="PROSITE" id="PS50109">
    <property type="entry name" value="HIS_KIN"/>
    <property type="match status" value="1"/>
</dbReference>
<reference evidence="7 8" key="1">
    <citation type="submission" date="2016-08" db="EMBL/GenBank/DDBJ databases">
        <title>Whole genome sequence of Pseudomonas graminis strain UASWS1507, a potential biological control agent for agriculture.</title>
        <authorList>
            <person name="Crovadore J."/>
            <person name="Calmin G."/>
            <person name="Chablais R."/>
            <person name="Cochard B."/>
            <person name="Lefort F."/>
        </authorList>
    </citation>
    <scope>NUCLEOTIDE SEQUENCE [LARGE SCALE GENOMIC DNA]</scope>
    <source>
        <strain evidence="7 8">UASWS1507</strain>
    </source>
</reference>
<dbReference type="PROSITE" id="PS50112">
    <property type="entry name" value="PAS"/>
    <property type="match status" value="1"/>
</dbReference>
<protein>
    <recommendedName>
        <fullName evidence="2">histidine kinase</fullName>
        <ecNumber evidence="2">2.7.13.3</ecNumber>
    </recommendedName>
</protein>
<dbReference type="InterPro" id="IPR003594">
    <property type="entry name" value="HATPase_dom"/>
</dbReference>
<evidence type="ECO:0000313" key="8">
    <source>
        <dbReference type="Proteomes" id="UP000095143"/>
    </source>
</evidence>
<evidence type="ECO:0000256" key="4">
    <source>
        <dbReference type="SAM" id="MobiDB-lite"/>
    </source>
</evidence>
<dbReference type="Pfam" id="PF13188">
    <property type="entry name" value="PAS_8"/>
    <property type="match status" value="1"/>
</dbReference>
<dbReference type="CDD" id="cd00130">
    <property type="entry name" value="PAS"/>
    <property type="match status" value="1"/>
</dbReference>
<dbReference type="Gene3D" id="3.30.450.20">
    <property type="entry name" value="PAS domain"/>
    <property type="match status" value="1"/>
</dbReference>
<evidence type="ECO:0000259" key="6">
    <source>
        <dbReference type="PROSITE" id="PS50112"/>
    </source>
</evidence>
<dbReference type="SUPFAM" id="SSF55874">
    <property type="entry name" value="ATPase domain of HSP90 chaperone/DNA topoisomerase II/histidine kinase"/>
    <property type="match status" value="1"/>
</dbReference>
<dbReference type="CDD" id="cd00082">
    <property type="entry name" value="HisKA"/>
    <property type="match status" value="1"/>
</dbReference>
<evidence type="ECO:0000256" key="3">
    <source>
        <dbReference type="ARBA" id="ARBA00022553"/>
    </source>
</evidence>
<dbReference type="Gene3D" id="3.30.565.10">
    <property type="entry name" value="Histidine kinase-like ATPase, C-terminal domain"/>
    <property type="match status" value="1"/>
</dbReference>
<dbReference type="InterPro" id="IPR036097">
    <property type="entry name" value="HisK_dim/P_sf"/>
</dbReference>
<dbReference type="InterPro" id="IPR004358">
    <property type="entry name" value="Sig_transdc_His_kin-like_C"/>
</dbReference>
<proteinExistence type="predicted"/>
<name>A0A1C2ECN2_9PSED</name>
<dbReference type="EC" id="2.7.13.3" evidence="2"/>
<evidence type="ECO:0000313" key="7">
    <source>
        <dbReference type="EMBL" id="OCX24601.1"/>
    </source>
</evidence>
<dbReference type="Pfam" id="PF00512">
    <property type="entry name" value="HisKA"/>
    <property type="match status" value="1"/>
</dbReference>
<dbReference type="SUPFAM" id="SSF55785">
    <property type="entry name" value="PYP-like sensor domain (PAS domain)"/>
    <property type="match status" value="1"/>
</dbReference>
<accession>A0A1C2ECN2</accession>
<dbReference type="OrthoDB" id="9776727at2"/>
<dbReference type="SMART" id="SM00387">
    <property type="entry name" value="HATPase_c"/>
    <property type="match status" value="1"/>
</dbReference>
<comment type="catalytic activity">
    <reaction evidence="1">
        <text>ATP + protein L-histidine = ADP + protein N-phospho-L-histidine.</text>
        <dbReference type="EC" id="2.7.13.3"/>
    </reaction>
</comment>
<feature type="region of interest" description="Disordered" evidence="4">
    <location>
        <begin position="406"/>
        <end position="427"/>
    </location>
</feature>
<dbReference type="InterPro" id="IPR003661">
    <property type="entry name" value="HisK_dim/P_dom"/>
</dbReference>
<dbReference type="InterPro" id="IPR036890">
    <property type="entry name" value="HATPase_C_sf"/>
</dbReference>
<keyword evidence="7" id="KW-0418">Kinase</keyword>